<feature type="domain" description="Helicase ATP-binding" evidence="9">
    <location>
        <begin position="531"/>
        <end position="876"/>
    </location>
</feature>
<dbReference type="GO" id="GO:0003723">
    <property type="term" value="F:RNA binding"/>
    <property type="evidence" value="ECO:0007669"/>
    <property type="project" value="UniProtKB-UniRule"/>
</dbReference>
<evidence type="ECO:0000256" key="8">
    <source>
        <dbReference type="SAM" id="SignalP"/>
    </source>
</evidence>
<dbReference type="SMART" id="SM00490">
    <property type="entry name" value="HELICc"/>
    <property type="match status" value="1"/>
</dbReference>
<dbReference type="Proteomes" id="UP001230268">
    <property type="component" value="Unassembled WGS sequence"/>
</dbReference>
<reference evidence="11" key="1">
    <citation type="submission" date="2023-08" db="EMBL/GenBank/DDBJ databases">
        <title>Draft sequence of the Babesia gibsoni genome.</title>
        <authorList>
            <person name="Yamagishi J.Y."/>
            <person name="Xuan X.X."/>
        </authorList>
    </citation>
    <scope>NUCLEOTIDE SEQUENCE</scope>
    <source>
        <strain evidence="11">Azabu</strain>
    </source>
</reference>
<dbReference type="Gene3D" id="3.40.50.150">
    <property type="entry name" value="Vaccinia Virus protein VP39"/>
    <property type="match status" value="2"/>
</dbReference>
<protein>
    <recommendedName>
        <fullName evidence="5">ATP-dependent RNA helicase</fullName>
        <ecNumber evidence="5">3.6.4.13</ecNumber>
    </recommendedName>
</protein>
<evidence type="ECO:0000256" key="3">
    <source>
        <dbReference type="ARBA" id="ARBA00022840"/>
    </source>
</evidence>
<evidence type="ECO:0000256" key="2">
    <source>
        <dbReference type="ARBA" id="ARBA00022801"/>
    </source>
</evidence>
<proteinExistence type="inferred from homology"/>
<dbReference type="Gene3D" id="3.40.50.300">
    <property type="entry name" value="P-loop containing nucleotide triphosphate hydrolases"/>
    <property type="match status" value="2"/>
</dbReference>
<keyword evidence="6" id="KW-0175">Coiled coil</keyword>
<dbReference type="Pfam" id="PF00270">
    <property type="entry name" value="DEAD"/>
    <property type="match status" value="1"/>
</dbReference>
<dbReference type="SUPFAM" id="SSF53335">
    <property type="entry name" value="S-adenosyl-L-methionine-dependent methyltransferases"/>
    <property type="match status" value="2"/>
</dbReference>
<feature type="signal peptide" evidence="8">
    <location>
        <begin position="1"/>
        <end position="15"/>
    </location>
</feature>
<dbReference type="GO" id="GO:0005524">
    <property type="term" value="F:ATP binding"/>
    <property type="evidence" value="ECO:0007669"/>
    <property type="project" value="UniProtKB-UniRule"/>
</dbReference>
<evidence type="ECO:0000256" key="1">
    <source>
        <dbReference type="ARBA" id="ARBA00022741"/>
    </source>
</evidence>
<dbReference type="PANTHER" id="PTHR24031">
    <property type="entry name" value="RNA HELICASE"/>
    <property type="match status" value="1"/>
</dbReference>
<dbReference type="EC" id="3.6.4.13" evidence="5"/>
<comment type="domain">
    <text evidence="5">The Q motif is unique to and characteristic of the DEAD box family of RNA helicases and controls ATP binding and hydrolysis.</text>
</comment>
<dbReference type="PROSITE" id="PS51192">
    <property type="entry name" value="HELICASE_ATP_BIND_1"/>
    <property type="match status" value="1"/>
</dbReference>
<comment type="catalytic activity">
    <reaction evidence="5">
        <text>ATP + H2O = ADP + phosphate + H(+)</text>
        <dbReference type="Rhea" id="RHEA:13065"/>
        <dbReference type="ChEBI" id="CHEBI:15377"/>
        <dbReference type="ChEBI" id="CHEBI:15378"/>
        <dbReference type="ChEBI" id="CHEBI:30616"/>
        <dbReference type="ChEBI" id="CHEBI:43474"/>
        <dbReference type="ChEBI" id="CHEBI:456216"/>
        <dbReference type="EC" id="3.6.4.13"/>
    </reaction>
</comment>
<feature type="region of interest" description="Disordered" evidence="7">
    <location>
        <begin position="658"/>
        <end position="691"/>
    </location>
</feature>
<dbReference type="GO" id="GO:0003724">
    <property type="term" value="F:RNA helicase activity"/>
    <property type="evidence" value="ECO:0007669"/>
    <property type="project" value="UniProtKB-EC"/>
</dbReference>
<feature type="domain" description="Helicase C-terminal" evidence="10">
    <location>
        <begin position="913"/>
        <end position="1085"/>
    </location>
</feature>
<name>A0AAD8PDF5_BABGI</name>
<dbReference type="SUPFAM" id="SSF52540">
    <property type="entry name" value="P-loop containing nucleoside triphosphate hydrolases"/>
    <property type="match status" value="1"/>
</dbReference>
<dbReference type="InterPro" id="IPR014001">
    <property type="entry name" value="Helicase_ATP-bd"/>
</dbReference>
<keyword evidence="12" id="KW-1185">Reference proteome</keyword>
<dbReference type="InterPro" id="IPR001650">
    <property type="entry name" value="Helicase_C-like"/>
</dbReference>
<evidence type="ECO:0000256" key="6">
    <source>
        <dbReference type="SAM" id="Coils"/>
    </source>
</evidence>
<feature type="coiled-coil region" evidence="6">
    <location>
        <begin position="715"/>
        <end position="742"/>
    </location>
</feature>
<sequence length="1797" mass="201202">MLLCSLFVLAPCCGSLVRMHKFLSADSVGHSYLLRNSKGAARSRSETPCLNEERRRNPSGHFTSYKSVAFIFKGSPEAKTHVDGIRASKKGNQISKDGYRKGKGGKNKQIAHNLKTPRVSVNGGNKEKHDRSFKHDNLHKKHGDRKDRMWNIPSFPNTGKETGLNGSKDRNHACDRWITKPMGDKTTVDTNDRPEYERPIVHYDQDFNIQYHSGTDGKNIRSNSKNHLNKIKKKGRTYSDKQYGRSENKANYSSVSYADMDAQISRFNRKLAQETQKIMRSTTEPLNPLLNKVAHSNQKNQKLHLSPEARQKIMLLTKGGIKALQGRNKRLTPTSSSKNSGLDGKGTKPIKLDKNDYSKAQSSHEQGIKGDQQAKGYHNEGGIIGKEKEVNGEDSYNDPINFTANELNMMTVDVPGIRKLNVMRNMSSIGFRSNAKESPSKVETLNDKLTQLRTLGYDGIVDMNTLFDETSKVFQERSNTSKAESNVTTFIDLGIRNSGIINALREKGISTATVTQGKYIPELTRFFEDATENEGKLKCMTVHAPTGSGKTLAYMLPLLQRTLRFEIPLMKDQAQGPFGRDELITYINSLFTENVIVLAPSVELSVQSHMVVKQLYQAYEDAVGRSTHSSEPKEESSPGSVFTNVFRNIGSKILQKIRKSKQGNLKSDEKTEELGHKGESPTSTTDVHAENPLESMRLKIVSDVKPILLIGNANVAHQKKALKELKARQIELRNKAVEIVKRLYDSGSLSNPLEDFVMPELRRLVGFMFTTPGRAYSLWKTHKLLDIEGTKYRIVDEYDGFLNLSRKRKPDTIKEKDEVENPQIKEVLDAMLSNRKRGSLSSLGNAASKYVVCLSASKIKNAPQSFGKLANVPMISEETEYDVESPANYDYDTPKNILHTMCTYSVPDAKLSLLRKILRAFPYEKSVLVFCDSNGTAQFLQTYLTRQFPASDVTVLNCRQGKLERKKSFQSVLKSNLDTALRSFGKAIKGSSVPVRSIVVSTQLNSRGIDFSGFSHVIHYDLPHDVTTYLHRSGRIGRAGISVSPPSRSQCKLGTMDVFPSNASFFRSSDYWGRFYSNPKLKDFDWYGTLDDFLDSFNRGLACKVPFDPEAGFDSEPAKAVVINVGCGNSMLPFRLRDLGYITIYNLDFCEDVLNDMRAKDRRNSMKWEQIDVSGDGYSSFLADIDNNLKSKSKVIIDKAFLDAYISIGEGECQEVARERAKKYIGTTISFMKDDDVFMIFSLAQDYVVAELVRNLLLKDLYVDIYPLYKPGANKAHMIQFLFLIYRKPPVLLDSYSKLQRKQCSMAEVPNFSSVDFELGSLLKNLRMAKGALYLGSNIQEYSSGRRLTFDIYPKDMHNQVCFTATIYDAVETRGAQMTTAAIIVPSGQEHFWQYSCSEGNEELVSQAKAKRLIILWLKFSSSGNARMGGPTGKGIVNPFDAHFGDDVLMKYIQDHLSDILLKLSLKGTKKVTIIKAGESSAIRAPRRVASSIHAGDIIIHDILGKTARESKEKKDIYIRQMVFSCSPQAVQSELRYIICDNGKEAFIENDVPNEYLTAIVLSMAFLPKGRGILSVLGSGSGALPMLMLRIFGDRVIHAVDLDDTVTEVSKSYFGYAPDEMKRLNGSTMEDYKEGTKLIHISGDAADYIGCVYANQKDIACCIIDINNVIDGSEDEDAELDLLSKDILMSPHPKFLGVELLDKIAAALSNSKGILVINLLTRSDRVKERVLQRLSSRFKWVGMLLMPTDANVVVVCMEYEPQNAVETFTEHVDRLSQTSALSISGVASNWKKHFSVL</sequence>
<keyword evidence="8" id="KW-0732">Signal</keyword>
<evidence type="ECO:0000256" key="4">
    <source>
        <dbReference type="ARBA" id="ARBA00022884"/>
    </source>
</evidence>
<feature type="compositionally biased region" description="Basic and acidic residues" evidence="7">
    <location>
        <begin position="125"/>
        <end position="136"/>
    </location>
</feature>
<dbReference type="PROSITE" id="PS51194">
    <property type="entry name" value="HELICASE_CTER"/>
    <property type="match status" value="1"/>
</dbReference>
<accession>A0AAD8PDF5</accession>
<feature type="region of interest" description="Disordered" evidence="7">
    <location>
        <begin position="90"/>
        <end position="168"/>
    </location>
</feature>
<dbReference type="Pfam" id="PF00271">
    <property type="entry name" value="Helicase_C"/>
    <property type="match status" value="1"/>
</dbReference>
<gene>
    <name evidence="11" type="ORF">BgAZ_400960</name>
</gene>
<evidence type="ECO:0000256" key="5">
    <source>
        <dbReference type="RuleBase" id="RU365068"/>
    </source>
</evidence>
<dbReference type="InterPro" id="IPR029063">
    <property type="entry name" value="SAM-dependent_MTases_sf"/>
</dbReference>
<dbReference type="EMBL" id="JAVEPI010000004">
    <property type="protein sequence ID" value="KAK1442066.1"/>
    <property type="molecule type" value="Genomic_DNA"/>
</dbReference>
<keyword evidence="1 5" id="KW-0547">Nucleotide-binding</keyword>
<keyword evidence="3 5" id="KW-0067">ATP-binding</keyword>
<evidence type="ECO:0000259" key="10">
    <source>
        <dbReference type="PROSITE" id="PS51194"/>
    </source>
</evidence>
<evidence type="ECO:0000313" key="11">
    <source>
        <dbReference type="EMBL" id="KAK1442066.1"/>
    </source>
</evidence>
<feature type="compositionally biased region" description="Basic and acidic residues" evidence="7">
    <location>
        <begin position="666"/>
        <end position="679"/>
    </location>
</feature>
<comment type="caution">
    <text evidence="11">The sequence shown here is derived from an EMBL/GenBank/DDBJ whole genome shotgun (WGS) entry which is preliminary data.</text>
</comment>
<evidence type="ECO:0000313" key="12">
    <source>
        <dbReference type="Proteomes" id="UP001230268"/>
    </source>
</evidence>
<evidence type="ECO:0000259" key="9">
    <source>
        <dbReference type="PROSITE" id="PS51192"/>
    </source>
</evidence>
<dbReference type="InterPro" id="IPR027417">
    <property type="entry name" value="P-loop_NTPase"/>
</dbReference>
<keyword evidence="2 5" id="KW-0378">Hydrolase</keyword>
<comment type="function">
    <text evidence="5">RNA helicase.</text>
</comment>
<feature type="region of interest" description="Disordered" evidence="7">
    <location>
        <begin position="324"/>
        <end position="379"/>
    </location>
</feature>
<dbReference type="SMART" id="SM00487">
    <property type="entry name" value="DEXDc"/>
    <property type="match status" value="1"/>
</dbReference>
<feature type="compositionally biased region" description="Polar residues" evidence="7">
    <location>
        <begin position="331"/>
        <end position="340"/>
    </location>
</feature>
<evidence type="ECO:0000256" key="7">
    <source>
        <dbReference type="SAM" id="MobiDB-lite"/>
    </source>
</evidence>
<organism evidence="11 12">
    <name type="scientific">Babesia gibsoni</name>
    <dbReference type="NCBI Taxonomy" id="33632"/>
    <lineage>
        <taxon>Eukaryota</taxon>
        <taxon>Sar</taxon>
        <taxon>Alveolata</taxon>
        <taxon>Apicomplexa</taxon>
        <taxon>Aconoidasida</taxon>
        <taxon>Piroplasmida</taxon>
        <taxon>Babesiidae</taxon>
        <taxon>Babesia</taxon>
    </lineage>
</organism>
<dbReference type="InterPro" id="IPR011545">
    <property type="entry name" value="DEAD/DEAH_box_helicase_dom"/>
</dbReference>
<dbReference type="GO" id="GO:0016787">
    <property type="term" value="F:hydrolase activity"/>
    <property type="evidence" value="ECO:0007669"/>
    <property type="project" value="UniProtKB-KW"/>
</dbReference>
<keyword evidence="5" id="KW-0347">Helicase</keyword>
<feature type="chain" id="PRO_5041961581" description="ATP-dependent RNA helicase" evidence="8">
    <location>
        <begin position="16"/>
        <end position="1797"/>
    </location>
</feature>
<keyword evidence="4 5" id="KW-0694">RNA-binding</keyword>
<comment type="similarity">
    <text evidence="5">Belongs to the DEAD box helicase family.</text>
</comment>